<dbReference type="CDD" id="cd06222">
    <property type="entry name" value="RNase_H_like"/>
    <property type="match status" value="1"/>
</dbReference>
<keyword evidence="3" id="KW-1185">Reference proteome</keyword>
<dbReference type="InterPro" id="IPR012337">
    <property type="entry name" value="RNaseH-like_sf"/>
</dbReference>
<comment type="caution">
    <text evidence="2">The sequence shown here is derived from an EMBL/GenBank/DDBJ whole genome shotgun (WGS) entry which is preliminary data.</text>
</comment>
<organism evidence="2 3">
    <name type="scientific">Datura stramonium</name>
    <name type="common">Jimsonweed</name>
    <name type="synonym">Common thornapple</name>
    <dbReference type="NCBI Taxonomy" id="4076"/>
    <lineage>
        <taxon>Eukaryota</taxon>
        <taxon>Viridiplantae</taxon>
        <taxon>Streptophyta</taxon>
        <taxon>Embryophyta</taxon>
        <taxon>Tracheophyta</taxon>
        <taxon>Spermatophyta</taxon>
        <taxon>Magnoliopsida</taxon>
        <taxon>eudicotyledons</taxon>
        <taxon>Gunneridae</taxon>
        <taxon>Pentapetalae</taxon>
        <taxon>asterids</taxon>
        <taxon>lamiids</taxon>
        <taxon>Solanales</taxon>
        <taxon>Solanaceae</taxon>
        <taxon>Solanoideae</taxon>
        <taxon>Datureae</taxon>
        <taxon>Datura</taxon>
    </lineage>
</organism>
<proteinExistence type="predicted"/>
<dbReference type="InterPro" id="IPR002156">
    <property type="entry name" value="RNaseH_domain"/>
</dbReference>
<evidence type="ECO:0000313" key="2">
    <source>
        <dbReference type="EMBL" id="MCD9638377.1"/>
    </source>
</evidence>
<dbReference type="EMBL" id="JACEIK010002682">
    <property type="protein sequence ID" value="MCD9638377.1"/>
    <property type="molecule type" value="Genomic_DNA"/>
</dbReference>
<reference evidence="2 3" key="1">
    <citation type="journal article" date="2021" name="BMC Genomics">
        <title>Datura genome reveals duplications of psychoactive alkaloid biosynthetic genes and high mutation rate following tissue culture.</title>
        <authorList>
            <person name="Rajewski A."/>
            <person name="Carter-House D."/>
            <person name="Stajich J."/>
            <person name="Litt A."/>
        </authorList>
    </citation>
    <scope>NUCLEOTIDE SEQUENCE [LARGE SCALE GENOMIC DNA]</scope>
    <source>
        <strain evidence="2">AR-01</strain>
    </source>
</reference>
<dbReference type="InterPro" id="IPR036397">
    <property type="entry name" value="RNaseH_sf"/>
</dbReference>
<name>A0ABS8UW52_DATST</name>
<evidence type="ECO:0000313" key="3">
    <source>
        <dbReference type="Proteomes" id="UP000823775"/>
    </source>
</evidence>
<accession>A0ABS8UW52</accession>
<dbReference type="SUPFAM" id="SSF53098">
    <property type="entry name" value="Ribonuclease H-like"/>
    <property type="match status" value="1"/>
</dbReference>
<evidence type="ECO:0000259" key="1">
    <source>
        <dbReference type="Pfam" id="PF13456"/>
    </source>
</evidence>
<protein>
    <recommendedName>
        <fullName evidence="1">RNase H type-1 domain-containing protein</fullName>
    </recommendedName>
</protein>
<gene>
    <name evidence="2" type="ORF">HAX54_022316</name>
</gene>
<feature type="domain" description="RNase H type-1" evidence="1">
    <location>
        <begin position="45"/>
        <end position="124"/>
    </location>
</feature>
<dbReference type="Pfam" id="PF13456">
    <property type="entry name" value="RVT_3"/>
    <property type="match status" value="1"/>
</dbReference>
<dbReference type="InterPro" id="IPR053151">
    <property type="entry name" value="RNase_H-like"/>
</dbReference>
<dbReference type="PANTHER" id="PTHR47723:SF24">
    <property type="entry name" value="RNASE H TYPE-1 DOMAIN-CONTAINING PROTEIN"/>
    <property type="match status" value="1"/>
</dbReference>
<dbReference type="PANTHER" id="PTHR47723">
    <property type="entry name" value="OS05G0353850 PROTEIN"/>
    <property type="match status" value="1"/>
</dbReference>
<dbReference type="InterPro" id="IPR044730">
    <property type="entry name" value="RNase_H-like_dom_plant"/>
</dbReference>
<dbReference type="Gene3D" id="3.30.420.10">
    <property type="entry name" value="Ribonuclease H-like superfamily/Ribonuclease H"/>
    <property type="match status" value="1"/>
</dbReference>
<sequence length="135" mass="15616">MRFPEAKEMPSQWKLIVRLLETFKPHIRSQVVIWRKPNRNWFKCNIDGACRGNPEEGTDAYCIKDEKGDFIHVEARRLGIISSLSAEATTIERGIEHYVGHNRLPVLIESDSLVMINILEGRYKEIQYFPGVTTT</sequence>
<dbReference type="Proteomes" id="UP000823775">
    <property type="component" value="Unassembled WGS sequence"/>
</dbReference>